<gene>
    <name evidence="1" type="ORF">NC661_06365</name>
</gene>
<accession>A0A9X4AHD0</accession>
<dbReference type="AlphaFoldDB" id="A0A9X4AHD0"/>
<evidence type="ECO:0000313" key="1">
    <source>
        <dbReference type="EMBL" id="MDC3419992.1"/>
    </source>
</evidence>
<sequence length="97" mass="11553">MNFDLTTISNEMPDFENHDQARQWFNEQFQERFSLVNSDIVNGKKVYYYHIIKDQSTYQQYMESFAKAGEHQITNFETFESYSTVEINEEGDISLSL</sequence>
<proteinExistence type="predicted"/>
<keyword evidence="2" id="KW-1185">Reference proteome</keyword>
<dbReference type="EMBL" id="JAMQJZ010000004">
    <property type="protein sequence ID" value="MDC3419992.1"/>
    <property type="molecule type" value="Genomic_DNA"/>
</dbReference>
<name>A0A9X4AHD0_9BACI</name>
<evidence type="ECO:0000313" key="2">
    <source>
        <dbReference type="Proteomes" id="UP001145072"/>
    </source>
</evidence>
<protein>
    <submittedName>
        <fullName evidence="1">Uncharacterized protein</fullName>
    </submittedName>
</protein>
<reference evidence="1" key="1">
    <citation type="submission" date="2022-06" db="EMBL/GenBank/DDBJ databases">
        <title>Aquibacillus sp. a new bacterium isolated from soil saline samples.</title>
        <authorList>
            <person name="Galisteo C."/>
            <person name="De La Haba R."/>
            <person name="Sanchez-Porro C."/>
            <person name="Ventosa A."/>
        </authorList>
    </citation>
    <scope>NUCLEOTIDE SEQUENCE</scope>
    <source>
        <strain evidence="1">JCM 12387</strain>
    </source>
</reference>
<comment type="caution">
    <text evidence="1">The sequence shown here is derived from an EMBL/GenBank/DDBJ whole genome shotgun (WGS) entry which is preliminary data.</text>
</comment>
<dbReference type="RefSeq" id="WP_259868634.1">
    <property type="nucleotide sequence ID" value="NZ_JAMQJZ010000004.1"/>
</dbReference>
<organism evidence="1 2">
    <name type="scientific">Aquibacillus koreensis</name>
    <dbReference type="NCBI Taxonomy" id="279446"/>
    <lineage>
        <taxon>Bacteria</taxon>
        <taxon>Bacillati</taxon>
        <taxon>Bacillota</taxon>
        <taxon>Bacilli</taxon>
        <taxon>Bacillales</taxon>
        <taxon>Bacillaceae</taxon>
        <taxon>Aquibacillus</taxon>
    </lineage>
</organism>
<dbReference type="Proteomes" id="UP001145072">
    <property type="component" value="Unassembled WGS sequence"/>
</dbReference>